<dbReference type="Gene3D" id="3.40.605.10">
    <property type="entry name" value="Aldehyde Dehydrogenase, Chain A, domain 1"/>
    <property type="match status" value="1"/>
</dbReference>
<proteinExistence type="predicted"/>
<dbReference type="InterPro" id="IPR015590">
    <property type="entry name" value="Aldehyde_DH_dom"/>
</dbReference>
<gene>
    <name evidence="3" type="ORF">Dfulv_34655</name>
</gene>
<dbReference type="RefSeq" id="WP_259858034.1">
    <property type="nucleotide sequence ID" value="NZ_CP073720.1"/>
</dbReference>
<evidence type="ECO:0000313" key="3">
    <source>
        <dbReference type="EMBL" id="UWP80276.1"/>
    </source>
</evidence>
<dbReference type="PANTHER" id="PTHR43353:SF5">
    <property type="entry name" value="SUCCINATE-SEMIALDEHYDE DEHYDROGENASE, MITOCHONDRIAL"/>
    <property type="match status" value="1"/>
</dbReference>
<reference evidence="3" key="2">
    <citation type="submission" date="2022-09" db="EMBL/GenBank/DDBJ databases">
        <title>Biosynthetic gene clusters of Dactylosporangioum fulvum.</title>
        <authorList>
            <person name="Caradec T."/>
        </authorList>
    </citation>
    <scope>NUCLEOTIDE SEQUENCE</scope>
    <source>
        <strain evidence="3">NRRL B-16292</strain>
    </source>
</reference>
<evidence type="ECO:0000259" key="2">
    <source>
        <dbReference type="Pfam" id="PF00171"/>
    </source>
</evidence>
<keyword evidence="4" id="KW-1185">Reference proteome</keyword>
<dbReference type="Proteomes" id="UP001059617">
    <property type="component" value="Chromosome"/>
</dbReference>
<sequence>MIFAMTIGGRPTGSPTRFTVCNRATSAAVGHAPDYSDDRLDAAVRGAERAVLGWHGDEPARREALRASAERLRRHAEELAHLPTAEQGKAAAVVEGWRVARRPEARTVWLNSHGVVGPAQPHSAVRHSGPGIVGGGSLGWSGGTDLKVIAYAAPPRVATVGRS</sequence>
<dbReference type="InterPro" id="IPR016161">
    <property type="entry name" value="Ald_DH/histidinol_DH"/>
</dbReference>
<feature type="domain" description="Aldehyde dehydrogenase" evidence="2">
    <location>
        <begin position="16"/>
        <end position="92"/>
    </location>
</feature>
<dbReference type="SUPFAM" id="SSF53720">
    <property type="entry name" value="ALDH-like"/>
    <property type="match status" value="2"/>
</dbReference>
<evidence type="ECO:0000256" key="1">
    <source>
        <dbReference type="ARBA" id="ARBA00023002"/>
    </source>
</evidence>
<reference evidence="3" key="1">
    <citation type="submission" date="2021-04" db="EMBL/GenBank/DDBJ databases">
        <authorList>
            <person name="Hartkoorn R.C."/>
            <person name="Beaudoing E."/>
            <person name="Hot D."/>
        </authorList>
    </citation>
    <scope>NUCLEOTIDE SEQUENCE</scope>
    <source>
        <strain evidence="3">NRRL B-16292</strain>
    </source>
</reference>
<dbReference type="InterPro" id="IPR050740">
    <property type="entry name" value="Aldehyde_DH_Superfamily"/>
</dbReference>
<organism evidence="3 4">
    <name type="scientific">Dactylosporangium fulvum</name>
    <dbReference type="NCBI Taxonomy" id="53359"/>
    <lineage>
        <taxon>Bacteria</taxon>
        <taxon>Bacillati</taxon>
        <taxon>Actinomycetota</taxon>
        <taxon>Actinomycetes</taxon>
        <taxon>Micromonosporales</taxon>
        <taxon>Micromonosporaceae</taxon>
        <taxon>Dactylosporangium</taxon>
    </lineage>
</organism>
<dbReference type="InterPro" id="IPR016162">
    <property type="entry name" value="Ald_DH_N"/>
</dbReference>
<name>A0ABY5VWV9_9ACTN</name>
<accession>A0ABY5VWV9</accession>
<dbReference type="EMBL" id="CP073720">
    <property type="protein sequence ID" value="UWP80276.1"/>
    <property type="molecule type" value="Genomic_DNA"/>
</dbReference>
<evidence type="ECO:0000313" key="4">
    <source>
        <dbReference type="Proteomes" id="UP001059617"/>
    </source>
</evidence>
<protein>
    <submittedName>
        <fullName evidence="3">Aldehyde dehydrogenase family protein</fullName>
    </submittedName>
</protein>
<dbReference type="PANTHER" id="PTHR43353">
    <property type="entry name" value="SUCCINATE-SEMIALDEHYDE DEHYDROGENASE, MITOCHONDRIAL"/>
    <property type="match status" value="1"/>
</dbReference>
<dbReference type="Pfam" id="PF00171">
    <property type="entry name" value="Aldedh"/>
    <property type="match status" value="1"/>
</dbReference>
<keyword evidence="1" id="KW-0560">Oxidoreductase</keyword>